<evidence type="ECO:0000313" key="2">
    <source>
        <dbReference type="EMBL" id="EXJ57081.1"/>
    </source>
</evidence>
<dbReference type="eggNOG" id="ENOG502SD2N">
    <property type="taxonomic scope" value="Eukaryota"/>
</dbReference>
<feature type="compositionally biased region" description="Polar residues" evidence="1">
    <location>
        <begin position="304"/>
        <end position="317"/>
    </location>
</feature>
<dbReference type="RefSeq" id="XP_007759615.1">
    <property type="nucleotide sequence ID" value="XM_007761425.1"/>
</dbReference>
<dbReference type="STRING" id="1182544.W9VXX4"/>
<evidence type="ECO:0000313" key="3">
    <source>
        <dbReference type="Proteomes" id="UP000019473"/>
    </source>
</evidence>
<organism evidence="2 3">
    <name type="scientific">Cladophialophora yegresii CBS 114405</name>
    <dbReference type="NCBI Taxonomy" id="1182544"/>
    <lineage>
        <taxon>Eukaryota</taxon>
        <taxon>Fungi</taxon>
        <taxon>Dikarya</taxon>
        <taxon>Ascomycota</taxon>
        <taxon>Pezizomycotina</taxon>
        <taxon>Eurotiomycetes</taxon>
        <taxon>Chaetothyriomycetidae</taxon>
        <taxon>Chaetothyriales</taxon>
        <taxon>Herpotrichiellaceae</taxon>
        <taxon>Cladophialophora</taxon>
    </lineage>
</organism>
<proteinExistence type="predicted"/>
<sequence length="1343" mass="147949">MATKKIIMVASLYEFSEVAADELIQADIDAHDDPSTAPFFYFDAAKQAFCAEVDQDDDQTMRDFLTRMAGYIEYQLSVPPALDDEPRIRPLPGTVIEDLIPEEPTGDQVLLQYDSDNESSDGDAPGPMQHLTAYWKPRSGNISILPPMYAKEIARLTGSSLFAEEAEKRYRIYQGNFQLALEKLVRLEPLLETLATQTSNWSLRATGNLLVWPPNHQDSKLEYVHMVPDHFSYHRVVVNRQEQSLFSKVLGELRVLDSRTRILEVPQNLEYHGVTHTAECQASKIWETQQYASFGDPQNMVPIVTSNPTSEDNSDTGTVKDAGNDRITAWTHNIVPSANPEIAPEAPPVEQAPPPRRRVILQSDSDDDEPPRARKPAPPIVPAATAAPLVRLSDEEDLTEATTQPAFNPTPFLSSFPVKHNDDTLVDVSEESTLADRSSAQAFTPLPSSLEEDTDVATNAEQSHVGRTDPFANLVNTGMLQQMAPSPRPQPIDLVIDQALIDRQAESPVESHEAPSKATDVPTTTPEDSPSQPFRRPIFDPNAYRSPSQPARYQRGRGSQRRRANDHYRGSIQGGRNPNNNHADQPRPMAAPIRASPRGGRRGGAHAGPRVSASVGRSARVHDTVADIPQASDSNLIDVREPVTASRAPIVPPGFESIVPLVPETVSRAPAIPPGFESKISPIPTAVSHTDTVELRSADQNPPPSKPPSQSHIPSGTTSQSPSSRRSRSTRWKFSDEGAEWVTTFIPKVDQAALREKSLQEALAAVAALQGKNKKADEEKTPKTHSTMRQQAGNPGKNSKKSPGKKETKEEVAARRRRAIGEAHGPTPPANPPRSTTLNVEDMSEWKKKQMKKQTPIAQAHPEIVGDSLRDQEAYRLVGLLQPVFEVGRLLPGKLNFEIQVGQVLVTPGQQLSDKTFHSVDDWKSHFDSRRSGHTFSSFTKILTSNGADIDRALETKGAGRGGNLRLWDPAPSSLSVTYEFQCQSRTNENFQIVVDETGTYDLRKGLVNVGTISIHVPAQIWDLSAALSAPLKWSDPSDTVAHSVKSFVESLYILPDRKKIMLYFRPPHDGEFKIRNLIVKRVSYHPSNRPDGKDIALKVTEAKNLHFKVHADDKKLWLAYEPILDPTEEADYKLQLADAGRIHYEMSVVHRGINEVLAKNESLEIGDLTDAETTGQALLDRNIIRSMLDTAVQLVSKIDYIGMWNYGTQKRLQEEENERREKMLGPRSRTVAPPGLGLVHGSIMGGSRMNTMSGSTPGGPLAQQQQQPVPGIRPNTVAEIMVDESGNHYFLGMGGARVPIPESQEVIDPAATVMPDDSASNAGRGFQSVGASRFLDRGAAFW</sequence>
<feature type="region of interest" description="Disordered" evidence="1">
    <location>
        <begin position="769"/>
        <end position="838"/>
    </location>
</feature>
<gene>
    <name evidence="2" type="ORF">A1O7_07425</name>
</gene>
<reference evidence="2 3" key="1">
    <citation type="submission" date="2013-03" db="EMBL/GenBank/DDBJ databases">
        <title>The Genome Sequence of Cladophialophora yegresii CBS 114405.</title>
        <authorList>
            <consortium name="The Broad Institute Genomics Platform"/>
            <person name="Cuomo C."/>
            <person name="de Hoog S."/>
            <person name="Gorbushina A."/>
            <person name="Walker B."/>
            <person name="Young S.K."/>
            <person name="Zeng Q."/>
            <person name="Gargeya S."/>
            <person name="Fitzgerald M."/>
            <person name="Haas B."/>
            <person name="Abouelleil A."/>
            <person name="Allen A.W."/>
            <person name="Alvarado L."/>
            <person name="Arachchi H.M."/>
            <person name="Berlin A.M."/>
            <person name="Chapman S.B."/>
            <person name="Gainer-Dewar J."/>
            <person name="Goldberg J."/>
            <person name="Griggs A."/>
            <person name="Gujja S."/>
            <person name="Hansen M."/>
            <person name="Howarth C."/>
            <person name="Imamovic A."/>
            <person name="Ireland A."/>
            <person name="Larimer J."/>
            <person name="McCowan C."/>
            <person name="Murphy C."/>
            <person name="Pearson M."/>
            <person name="Poon T.W."/>
            <person name="Priest M."/>
            <person name="Roberts A."/>
            <person name="Saif S."/>
            <person name="Shea T."/>
            <person name="Sisk P."/>
            <person name="Sykes S."/>
            <person name="Wortman J."/>
            <person name="Nusbaum C."/>
            <person name="Birren B."/>
        </authorList>
    </citation>
    <scope>NUCLEOTIDE SEQUENCE [LARGE SCALE GENOMIC DNA]</scope>
    <source>
        <strain evidence="2 3">CBS 114405</strain>
    </source>
</reference>
<feature type="region of interest" description="Disordered" evidence="1">
    <location>
        <begin position="361"/>
        <end position="382"/>
    </location>
</feature>
<accession>W9VXX4</accession>
<dbReference type="OrthoDB" id="10265971at2759"/>
<feature type="compositionally biased region" description="Basic and acidic residues" evidence="1">
    <location>
        <begin position="504"/>
        <end position="515"/>
    </location>
</feature>
<feature type="compositionally biased region" description="Pro residues" evidence="1">
    <location>
        <begin position="345"/>
        <end position="354"/>
    </location>
</feature>
<feature type="region of interest" description="Disordered" evidence="1">
    <location>
        <begin position="695"/>
        <end position="734"/>
    </location>
</feature>
<feature type="compositionally biased region" description="Polar residues" evidence="1">
    <location>
        <begin position="574"/>
        <end position="583"/>
    </location>
</feature>
<name>W9VXX4_9EURO</name>
<feature type="region of interest" description="Disordered" evidence="1">
    <location>
        <begin position="504"/>
        <end position="618"/>
    </location>
</feature>
<feature type="compositionally biased region" description="Low complexity" evidence="1">
    <location>
        <begin position="708"/>
        <end position="724"/>
    </location>
</feature>
<feature type="region of interest" description="Disordered" evidence="1">
    <location>
        <begin position="337"/>
        <end position="356"/>
    </location>
</feature>
<feature type="compositionally biased region" description="Basic and acidic residues" evidence="1">
    <location>
        <begin position="804"/>
        <end position="814"/>
    </location>
</feature>
<dbReference type="GeneID" id="19182000"/>
<feature type="region of interest" description="Disordered" evidence="1">
    <location>
        <begin position="302"/>
        <end position="323"/>
    </location>
</feature>
<protein>
    <submittedName>
        <fullName evidence="2">Uncharacterized protein</fullName>
    </submittedName>
</protein>
<evidence type="ECO:0000256" key="1">
    <source>
        <dbReference type="SAM" id="MobiDB-lite"/>
    </source>
</evidence>
<feature type="compositionally biased region" description="Polar residues" evidence="1">
    <location>
        <begin position="521"/>
        <end position="532"/>
    </location>
</feature>
<comment type="caution">
    <text evidence="2">The sequence shown here is derived from an EMBL/GenBank/DDBJ whole genome shotgun (WGS) entry which is preliminary data.</text>
</comment>
<keyword evidence="3" id="KW-1185">Reference proteome</keyword>
<dbReference type="HOGENOM" id="CLU_258840_0_0_1"/>
<dbReference type="VEuPathDB" id="FungiDB:A1O7_07425"/>
<dbReference type="Proteomes" id="UP000019473">
    <property type="component" value="Unassembled WGS sequence"/>
</dbReference>
<dbReference type="EMBL" id="AMGW01000005">
    <property type="protein sequence ID" value="EXJ57081.1"/>
    <property type="molecule type" value="Genomic_DNA"/>
</dbReference>